<dbReference type="PANTHER" id="PTHR47926:SF416">
    <property type="entry name" value="(WILD MALAYSIAN BANANA) HYPOTHETICAL PROTEIN"/>
    <property type="match status" value="1"/>
</dbReference>
<evidence type="ECO:0000256" key="1">
    <source>
        <dbReference type="ARBA" id="ARBA00006643"/>
    </source>
</evidence>
<dbReference type="PROSITE" id="PS51375">
    <property type="entry name" value="PPR"/>
    <property type="match status" value="3"/>
</dbReference>
<feature type="repeat" description="PPR" evidence="3">
    <location>
        <begin position="81"/>
        <end position="115"/>
    </location>
</feature>
<evidence type="ECO:0000313" key="4">
    <source>
        <dbReference type="EMBL" id="JAT53560.1"/>
    </source>
</evidence>
<dbReference type="InterPro" id="IPR002885">
    <property type="entry name" value="PPR_rpt"/>
</dbReference>
<dbReference type="Gene3D" id="1.25.40.10">
    <property type="entry name" value="Tetratricopeptide repeat domain"/>
    <property type="match status" value="3"/>
</dbReference>
<dbReference type="GO" id="GO:0003723">
    <property type="term" value="F:RNA binding"/>
    <property type="evidence" value="ECO:0007669"/>
    <property type="project" value="InterPro"/>
</dbReference>
<gene>
    <name evidence="4" type="primary">PCMP-H61_0</name>
    <name evidence="4" type="ORF">g.43021</name>
</gene>
<accession>A0A1D1YFZ6</accession>
<name>A0A1D1YFZ6_9ARAE</name>
<keyword evidence="2" id="KW-0677">Repeat</keyword>
<dbReference type="FunFam" id="1.25.40.10:FF:000184">
    <property type="entry name" value="Pentatricopeptide repeat-containing protein, chloroplastic"/>
    <property type="match status" value="1"/>
</dbReference>
<proteinExistence type="inferred from homology"/>
<feature type="repeat" description="PPR" evidence="3">
    <location>
        <begin position="182"/>
        <end position="216"/>
    </location>
</feature>
<sequence>MRSSPLPPVARCLKPDKRTLSLLQRCNLNMAGIKQIHAHLVVSGAVADTYVAGKILAFCAISERGDLAHAHLLFRGLPRPTIFLWNTLMRAHVERREPCAAIALYGRMLADGYLPNNYTFSFALRACLDLSALTDGRKLHAQIVKIGWEPYDFVQNGLIHMYASCGCIDSARKVFDHSLSRDVISWTAMVHGYAKSGQIEEARRLFDRMPARNAVSWSAMITGYVQIELFQEALVLFNEMQLAGVHPNHAGIVGALTACAFLGALDQGRWIHSYVERNKLELDRILGTALIDMYAKCGCIETAWQVFCQMPERDVFAYTSMISGFSNHGLSRKAIELFAKMQNDDVKPNEVTLISVLTACSRMGLVAEGKNFFENMSSAYGIQPGLEHYGCLVDLLGRAGLLGEATRVVREMPMKPDSYVLGALLNACRVRGEVELAKETVESLEDLGLDHGGVYVLLSNIYASANRWHYVAGVRKGMEYKKVRKVPGCSMIEVDGVACEFVSGNRSHWLMERIVATLKLMNMQLRLFNTELCTNIVEPWYGFEID</sequence>
<dbReference type="PANTHER" id="PTHR47926">
    <property type="entry name" value="PENTATRICOPEPTIDE REPEAT-CONTAINING PROTEIN"/>
    <property type="match status" value="1"/>
</dbReference>
<dbReference type="EMBL" id="GDJX01014376">
    <property type="protein sequence ID" value="JAT53560.1"/>
    <property type="molecule type" value="Transcribed_RNA"/>
</dbReference>
<evidence type="ECO:0000256" key="3">
    <source>
        <dbReference type="PROSITE-ProRule" id="PRU00708"/>
    </source>
</evidence>
<dbReference type="InterPro" id="IPR011990">
    <property type="entry name" value="TPR-like_helical_dom_sf"/>
</dbReference>
<evidence type="ECO:0000256" key="2">
    <source>
        <dbReference type="ARBA" id="ARBA00022737"/>
    </source>
</evidence>
<dbReference type="FunFam" id="1.25.40.10:FF:000470">
    <property type="entry name" value="Pentatricopeptide repeat-containing protein At5g66520"/>
    <property type="match status" value="1"/>
</dbReference>
<dbReference type="Pfam" id="PF20431">
    <property type="entry name" value="E_motif"/>
    <property type="match status" value="1"/>
</dbReference>
<dbReference type="InterPro" id="IPR046848">
    <property type="entry name" value="E_motif"/>
</dbReference>
<protein>
    <submittedName>
        <fullName evidence="4">Pentatricopeptide repeat-containing protein At5g66520</fullName>
    </submittedName>
</protein>
<dbReference type="InterPro" id="IPR046960">
    <property type="entry name" value="PPR_At4g14850-like_plant"/>
</dbReference>
<dbReference type="Pfam" id="PF13041">
    <property type="entry name" value="PPR_2"/>
    <property type="match status" value="3"/>
</dbReference>
<organism evidence="4">
    <name type="scientific">Anthurium amnicola</name>
    <dbReference type="NCBI Taxonomy" id="1678845"/>
    <lineage>
        <taxon>Eukaryota</taxon>
        <taxon>Viridiplantae</taxon>
        <taxon>Streptophyta</taxon>
        <taxon>Embryophyta</taxon>
        <taxon>Tracheophyta</taxon>
        <taxon>Spermatophyta</taxon>
        <taxon>Magnoliopsida</taxon>
        <taxon>Liliopsida</taxon>
        <taxon>Araceae</taxon>
        <taxon>Pothoideae</taxon>
        <taxon>Potheae</taxon>
        <taxon>Anthurium</taxon>
    </lineage>
</organism>
<dbReference type="Pfam" id="PF01535">
    <property type="entry name" value="PPR"/>
    <property type="match status" value="3"/>
</dbReference>
<feature type="repeat" description="PPR" evidence="3">
    <location>
        <begin position="314"/>
        <end position="348"/>
    </location>
</feature>
<dbReference type="AlphaFoldDB" id="A0A1D1YFZ6"/>
<dbReference type="NCBIfam" id="TIGR00756">
    <property type="entry name" value="PPR"/>
    <property type="match status" value="5"/>
</dbReference>
<dbReference type="FunFam" id="1.25.40.10:FF:000333">
    <property type="entry name" value="Pentatricopeptide repeat-containing protein"/>
    <property type="match status" value="1"/>
</dbReference>
<comment type="similarity">
    <text evidence="1">Belongs to the PPR family. PCMP-H subfamily.</text>
</comment>
<reference evidence="4" key="1">
    <citation type="submission" date="2015-07" db="EMBL/GenBank/DDBJ databases">
        <title>Transcriptome Assembly of Anthurium amnicola.</title>
        <authorList>
            <person name="Suzuki J."/>
        </authorList>
    </citation>
    <scope>NUCLEOTIDE SEQUENCE</scope>
</reference>
<dbReference type="GO" id="GO:0009451">
    <property type="term" value="P:RNA modification"/>
    <property type="evidence" value="ECO:0007669"/>
    <property type="project" value="InterPro"/>
</dbReference>